<reference evidence="3 4" key="1">
    <citation type="journal article" date="2006" name="Nat. Biotechnol.">
        <title>Genome sequence of the ubiquitous hydrocarbon-degrading marine bacterium Alcanivorax borkumensis.</title>
        <authorList>
            <person name="Schneiker S."/>
            <person name="Martins dos Santos V.A.P."/>
            <person name="Bartels D."/>
            <person name="Bekel T."/>
            <person name="Brecht M."/>
            <person name="Buhrmester J."/>
            <person name="Chernikova T.N."/>
            <person name="Denaro R."/>
            <person name="Ferrer M."/>
            <person name="Gertler C."/>
            <person name="Goesmann A."/>
            <person name="Golyshina O.V."/>
            <person name="Kaminski F."/>
            <person name="Khachane A.N."/>
            <person name="Lang S."/>
            <person name="Linke B."/>
            <person name="McHardy A.C."/>
            <person name="Meyer F."/>
            <person name="Nechitaylo T."/>
            <person name="Puehler A."/>
            <person name="Regenhardt D."/>
            <person name="Rupp O."/>
            <person name="Sabirova J.S."/>
            <person name="Selbitschka W."/>
            <person name="Yakimov M.M."/>
            <person name="Timmis K.N."/>
            <person name="Vorhoelter F.-J."/>
            <person name="Weidner S."/>
            <person name="Kaiser O."/>
            <person name="Golyshin P.N."/>
        </authorList>
    </citation>
    <scope>NUCLEOTIDE SEQUENCE [LARGE SCALE GENOMIC DNA]</scope>
    <source>
        <strain evidence="4">ATCC 700651 / DSM 11573 / NCIMB 13689 / SK2</strain>
    </source>
</reference>
<dbReference type="InterPro" id="IPR036779">
    <property type="entry name" value="LysM_dom_sf"/>
</dbReference>
<dbReference type="HOGENOM" id="CLU_759992_0_0_6"/>
<protein>
    <recommendedName>
        <fullName evidence="2">LysM domain-containing protein</fullName>
    </recommendedName>
</protein>
<dbReference type="AlphaFoldDB" id="Q0VLF8"/>
<proteinExistence type="predicted"/>
<dbReference type="eggNOG" id="COG1652">
    <property type="taxonomic scope" value="Bacteria"/>
</dbReference>
<dbReference type="PROSITE" id="PS51782">
    <property type="entry name" value="LYSM"/>
    <property type="match status" value="1"/>
</dbReference>
<dbReference type="EMBL" id="AM286690">
    <property type="protein sequence ID" value="CAL17990.1"/>
    <property type="molecule type" value="Genomic_DNA"/>
</dbReference>
<dbReference type="KEGG" id="abo:ABO_2542"/>
<dbReference type="RefSeq" id="WP_011589813.1">
    <property type="nucleotide sequence ID" value="NC_008260.1"/>
</dbReference>
<keyword evidence="4" id="KW-1185">Reference proteome</keyword>
<evidence type="ECO:0000313" key="4">
    <source>
        <dbReference type="Proteomes" id="UP000008871"/>
    </source>
</evidence>
<sequence length="364" mass="40301">MRVWLSTAMLLCLLSTAWAGDDWHYTLRPGDSLWKVCQQFAQTPQTCWGKLARHNDLDDPHVLHPGDTLLVPTSWLKEKPIPATVDAITGEVMLYPASGGEPRRLSNGDVVGFGDALETAANSSARLRFADQSEVHIKPTSLLVVTRYRRFLNHQNERTELRLQRGNIRNRVSPRQSDEASFEVYTPGAVAAVRGTEYYLGVDGAETTRNEVIEGRVDVGARGTERQIEGGYATLAHVDEAPIEPVALLPAPAMEVTASHTGVVAAWHTQSEARSYLLELYSQPAGRLLNQDYLSSGHWQKELPVGDYRLLVRAVDENGLRGDESWHAFSVPAPPIEPEPVPEEEDAHWDVWVFMGAAALLLAL</sequence>
<dbReference type="Pfam" id="PF01476">
    <property type="entry name" value="LysM"/>
    <property type="match status" value="1"/>
</dbReference>
<dbReference type="Pfam" id="PF04773">
    <property type="entry name" value="FecR"/>
    <property type="match status" value="1"/>
</dbReference>
<organism evidence="3 4">
    <name type="scientific">Alcanivorax borkumensis (strain ATCC 700651 / DSM 11573 / NCIMB 13689 / SK2)</name>
    <dbReference type="NCBI Taxonomy" id="393595"/>
    <lineage>
        <taxon>Bacteria</taxon>
        <taxon>Pseudomonadati</taxon>
        <taxon>Pseudomonadota</taxon>
        <taxon>Gammaproteobacteria</taxon>
        <taxon>Oceanospirillales</taxon>
        <taxon>Alcanivoracaceae</taxon>
        <taxon>Alcanivorax</taxon>
    </lineage>
</organism>
<evidence type="ECO:0000256" key="1">
    <source>
        <dbReference type="SAM" id="SignalP"/>
    </source>
</evidence>
<dbReference type="CDD" id="cd00118">
    <property type="entry name" value="LysM"/>
    <property type="match status" value="1"/>
</dbReference>
<dbReference type="Gene3D" id="2.60.120.1440">
    <property type="match status" value="1"/>
</dbReference>
<feature type="chain" id="PRO_5004178783" description="LysM domain-containing protein" evidence="1">
    <location>
        <begin position="20"/>
        <end position="364"/>
    </location>
</feature>
<feature type="signal peptide" evidence="1">
    <location>
        <begin position="1"/>
        <end position="19"/>
    </location>
</feature>
<dbReference type="SUPFAM" id="SSF54106">
    <property type="entry name" value="LysM domain"/>
    <property type="match status" value="1"/>
</dbReference>
<dbReference type="InterPro" id="IPR018392">
    <property type="entry name" value="LysM"/>
</dbReference>
<gene>
    <name evidence="3" type="ordered locus">ABO_2542</name>
</gene>
<dbReference type="eggNOG" id="COG4254">
    <property type="taxonomic scope" value="Bacteria"/>
</dbReference>
<dbReference type="PANTHER" id="PTHR38731:SF1">
    <property type="entry name" value="FECR PROTEIN DOMAIN-CONTAINING PROTEIN"/>
    <property type="match status" value="1"/>
</dbReference>
<name>Q0VLF8_ALCBS</name>
<evidence type="ECO:0000259" key="2">
    <source>
        <dbReference type="PROSITE" id="PS51782"/>
    </source>
</evidence>
<dbReference type="InterPro" id="IPR006860">
    <property type="entry name" value="FecR"/>
</dbReference>
<dbReference type="STRING" id="393595.ABO_2542"/>
<accession>Q0VLF8</accession>
<keyword evidence="1" id="KW-0732">Signal</keyword>
<dbReference type="Gene3D" id="3.10.350.10">
    <property type="entry name" value="LysM domain"/>
    <property type="match status" value="1"/>
</dbReference>
<feature type="domain" description="LysM" evidence="2">
    <location>
        <begin position="23"/>
        <end position="71"/>
    </location>
</feature>
<dbReference type="Proteomes" id="UP000008871">
    <property type="component" value="Chromosome"/>
</dbReference>
<evidence type="ECO:0000313" key="3">
    <source>
        <dbReference type="EMBL" id="CAL17990.1"/>
    </source>
</evidence>
<dbReference type="PANTHER" id="PTHR38731">
    <property type="entry name" value="LIPL45-RELATED LIPOPROTEIN-RELATED"/>
    <property type="match status" value="1"/>
</dbReference>